<keyword evidence="4 9" id="KW-0812">Transmembrane</keyword>
<dbReference type="AlphaFoldDB" id="E8Q5N0"/>
<evidence type="ECO:0000256" key="7">
    <source>
        <dbReference type="ARBA" id="ARBA00022989"/>
    </source>
</evidence>
<dbReference type="HOGENOM" id="CLU_083252_4_3_6"/>
<feature type="active site" evidence="9">
    <location>
        <position position="143"/>
    </location>
</feature>
<dbReference type="InterPro" id="IPR001872">
    <property type="entry name" value="Peptidase_A8"/>
</dbReference>
<dbReference type="Proteomes" id="UP000007464">
    <property type="component" value="Chromosome"/>
</dbReference>
<evidence type="ECO:0000256" key="8">
    <source>
        <dbReference type="ARBA" id="ARBA00023136"/>
    </source>
</evidence>
<feature type="transmembrane region" description="Helical" evidence="9">
    <location>
        <begin position="138"/>
        <end position="159"/>
    </location>
</feature>
<evidence type="ECO:0000256" key="10">
    <source>
        <dbReference type="RuleBase" id="RU004181"/>
    </source>
</evidence>
<keyword evidence="7 9" id="KW-1133">Transmembrane helix</keyword>
<keyword evidence="3 9" id="KW-0645">Protease</keyword>
<dbReference type="KEGG" id="bva:BVAF_120"/>
<evidence type="ECO:0000256" key="9">
    <source>
        <dbReference type="HAMAP-Rule" id="MF_00161"/>
    </source>
</evidence>
<dbReference type="GO" id="GO:0005886">
    <property type="term" value="C:plasma membrane"/>
    <property type="evidence" value="ECO:0007669"/>
    <property type="project" value="UniProtKB-SubCell"/>
</dbReference>
<evidence type="ECO:0000313" key="11">
    <source>
        <dbReference type="EMBL" id="ADV33527.1"/>
    </source>
</evidence>
<dbReference type="HAMAP" id="MF_00161">
    <property type="entry name" value="LspA"/>
    <property type="match status" value="1"/>
</dbReference>
<dbReference type="GO" id="GO:0004190">
    <property type="term" value="F:aspartic-type endopeptidase activity"/>
    <property type="evidence" value="ECO:0007669"/>
    <property type="project" value="UniProtKB-UniRule"/>
</dbReference>
<comment type="subcellular location">
    <subcellularLocation>
        <location evidence="9">Cell inner membrane</location>
        <topology evidence="9">Multi-pass membrane protein</topology>
    </subcellularLocation>
</comment>
<gene>
    <name evidence="9 11" type="primary">lspA</name>
    <name evidence="11" type="ordered locus">BVAF_120</name>
</gene>
<evidence type="ECO:0000256" key="4">
    <source>
        <dbReference type="ARBA" id="ARBA00022692"/>
    </source>
</evidence>
<comment type="pathway">
    <text evidence="9">Protein modification; lipoprotein biosynthesis (signal peptide cleavage).</text>
</comment>
<dbReference type="GO" id="GO:0006508">
    <property type="term" value="P:proteolysis"/>
    <property type="evidence" value="ECO:0007669"/>
    <property type="project" value="UniProtKB-KW"/>
</dbReference>
<reference evidence="11 12" key="1">
    <citation type="journal article" date="2010" name="BMC Genomics">
        <title>Unprecedented loss of ammonia assimilation capability in a urease-encoding bacterial mutualist.</title>
        <authorList>
            <person name="Williams L.E."/>
            <person name="Wernegreen J.J."/>
        </authorList>
    </citation>
    <scope>NUCLEOTIDE SEQUENCE [LARGE SCALE GENOMIC DNA]</scope>
    <source>
        <strain evidence="11 12">BVAF</strain>
    </source>
</reference>
<feature type="transmembrane region" description="Helical" evidence="9">
    <location>
        <begin position="67"/>
        <end position="89"/>
    </location>
</feature>
<keyword evidence="11" id="KW-0449">Lipoprotein</keyword>
<keyword evidence="5 9" id="KW-0064">Aspartyl protease</keyword>
<proteinExistence type="inferred from homology"/>
<keyword evidence="8 9" id="KW-0472">Membrane</keyword>
<evidence type="ECO:0000256" key="1">
    <source>
        <dbReference type="ARBA" id="ARBA00006139"/>
    </source>
</evidence>
<sequence>MQNSVVKNYVWVFLTILLTLLDIGSKYWIKNNFFIGESKSICSGINFYYIQNSGLAFGLFANIAHVIYFKLIFIWLSIFTLIILIIVFYKSIVCHCFYDSLSYSMIIGGGLGNLYNRIFCDAVIDFIDIYVSYWHWPVFNIADVEICSGIIILSIRYFLVSQDK</sequence>
<comment type="catalytic activity">
    <reaction evidence="9">
        <text>Release of signal peptides from bacterial membrane prolipoproteins. Hydrolyzes -Xaa-Yaa-Zaa-|-(S,diacylglyceryl)Cys-, in which Xaa is hydrophobic (preferably Leu), and Yaa (Ala or Ser) and Zaa (Gly or Ala) have small, neutral side chains.</text>
        <dbReference type="EC" id="3.4.23.36"/>
    </reaction>
</comment>
<evidence type="ECO:0000256" key="2">
    <source>
        <dbReference type="ARBA" id="ARBA00022475"/>
    </source>
</evidence>
<dbReference type="NCBIfam" id="TIGR00077">
    <property type="entry name" value="lspA"/>
    <property type="match status" value="1"/>
</dbReference>
<dbReference type="STRING" id="859654.BVAF_120"/>
<dbReference type="UniPathway" id="UPA00665"/>
<organism evidence="11 12">
    <name type="scientific">Blochmanniella vafra (strain BVAF)</name>
    <dbReference type="NCBI Taxonomy" id="859654"/>
    <lineage>
        <taxon>Bacteria</taxon>
        <taxon>Pseudomonadati</taxon>
        <taxon>Pseudomonadota</taxon>
        <taxon>Gammaproteobacteria</taxon>
        <taxon>Enterobacterales</taxon>
        <taxon>Enterobacteriaceae</taxon>
        <taxon>ant endosymbionts</taxon>
        <taxon>Candidatus Blochmanniella</taxon>
    </lineage>
</organism>
<dbReference type="Pfam" id="PF01252">
    <property type="entry name" value="Peptidase_A8"/>
    <property type="match status" value="1"/>
</dbReference>
<evidence type="ECO:0000256" key="5">
    <source>
        <dbReference type="ARBA" id="ARBA00022750"/>
    </source>
</evidence>
<dbReference type="PANTHER" id="PTHR33695">
    <property type="entry name" value="LIPOPROTEIN SIGNAL PEPTIDASE"/>
    <property type="match status" value="1"/>
</dbReference>
<keyword evidence="12" id="KW-1185">Reference proteome</keyword>
<comment type="similarity">
    <text evidence="1 9 10">Belongs to the peptidase A8 family.</text>
</comment>
<feature type="transmembrane region" description="Helical" evidence="9">
    <location>
        <begin position="41"/>
        <end position="61"/>
    </location>
</feature>
<accession>E8Q5N0</accession>
<feature type="transmembrane region" description="Helical" evidence="9">
    <location>
        <begin position="6"/>
        <end position="29"/>
    </location>
</feature>
<dbReference type="EC" id="3.4.23.36" evidence="9"/>
<evidence type="ECO:0000256" key="3">
    <source>
        <dbReference type="ARBA" id="ARBA00022670"/>
    </source>
</evidence>
<dbReference type="PANTHER" id="PTHR33695:SF1">
    <property type="entry name" value="LIPOPROTEIN SIGNAL PEPTIDASE"/>
    <property type="match status" value="1"/>
</dbReference>
<keyword evidence="2 9" id="KW-1003">Cell membrane</keyword>
<dbReference type="PRINTS" id="PR00781">
    <property type="entry name" value="LIPOSIGPTASE"/>
</dbReference>
<keyword evidence="9" id="KW-0997">Cell inner membrane</keyword>
<name>E8Q5N0_BLOVB</name>
<evidence type="ECO:0000256" key="6">
    <source>
        <dbReference type="ARBA" id="ARBA00022801"/>
    </source>
</evidence>
<feature type="active site" evidence="9">
    <location>
        <position position="125"/>
    </location>
</feature>
<comment type="function">
    <text evidence="9">This protein specifically catalyzes the removal of signal peptides from prolipoproteins.</text>
</comment>
<keyword evidence="6 9" id="KW-0378">Hydrolase</keyword>
<protein>
    <recommendedName>
        <fullName evidence="9">Lipoprotein signal peptidase</fullName>
        <ecNumber evidence="9">3.4.23.36</ecNumber>
    </recommendedName>
    <alternativeName>
        <fullName evidence="9">Prolipoprotein signal peptidase</fullName>
    </alternativeName>
    <alternativeName>
        <fullName evidence="9">Signal peptidase II</fullName>
        <shortName evidence="9">SPase II</shortName>
    </alternativeName>
</protein>
<evidence type="ECO:0000313" key="12">
    <source>
        <dbReference type="Proteomes" id="UP000007464"/>
    </source>
</evidence>
<dbReference type="EMBL" id="CP002189">
    <property type="protein sequence ID" value="ADV33527.1"/>
    <property type="molecule type" value="Genomic_DNA"/>
</dbReference>